<sequence length="400" mass="44577">MDMANREEIRWIANVLRTYYYGCLDIKLFAAILKVEEKYLSEILACDTTSSEKEEPGDHLCYQVFIQIAWTLTRDDIISRTMIALKKDKTLEAAGADAGAGWFTEFAPQFLYNEETTRTALASLQLALNCAFLRPINLHDYYYQLHFWQGAWNRFWVMVYSRNLVDELYPMTEVQATCKKAMRRTLENVLEPNSKKNPTSRDPISSPAPAVVWFTWANMMERIEKYDSLHRKKERAPAIIRATLQTEYLAAYSAARAKLKNTVWDANEEFAFIVTYLQRNGYDFFINQCLAYEFGFPPDKDGQDGNGDIGGSPPDKDGQDGNGAIGGSPPDKDGQDGNGAIGGSPPAEDDRDGNSTPVPDTSGWGDETSGDETSGDETSGETSGDETSGDETSGNNEPAI</sequence>
<protein>
    <submittedName>
        <fullName evidence="2">Uncharacterized protein</fullName>
    </submittedName>
</protein>
<feature type="compositionally biased region" description="Acidic residues" evidence="1">
    <location>
        <begin position="368"/>
        <end position="389"/>
    </location>
</feature>
<organism evidence="2">
    <name type="scientific">Porterella carnosula</name>
    <dbReference type="NCBI Taxonomy" id="101774"/>
    <lineage>
        <taxon>Eukaryota</taxon>
        <taxon>Viridiplantae</taxon>
        <taxon>Streptophyta</taxon>
        <taxon>Embryophyta</taxon>
        <taxon>Tracheophyta</taxon>
        <taxon>Spermatophyta</taxon>
        <taxon>Magnoliopsida</taxon>
        <taxon>eudicotyledons</taxon>
        <taxon>Gunneridae</taxon>
        <taxon>Pentapetalae</taxon>
        <taxon>asterids</taxon>
        <taxon>campanulids</taxon>
        <taxon>Asterales</taxon>
        <taxon>Campanulaceae</taxon>
        <taxon>Porterella</taxon>
    </lineage>
</organism>
<evidence type="ECO:0000256" key="1">
    <source>
        <dbReference type="SAM" id="MobiDB-lite"/>
    </source>
</evidence>
<reference evidence="2" key="1">
    <citation type="journal article" date="2014" name="Proc. Natl. Acad. Sci. U.S.A.">
        <title>The dynamic history of plastid genomes in the Campanulaceae sensu lato is unique among angiosperms.</title>
        <authorList>
            <person name="Knox E.B."/>
        </authorList>
    </citation>
    <scope>NUCLEOTIDE SEQUENCE</scope>
</reference>
<gene>
    <name evidence="2" type="primary">ORF400</name>
    <name evidence="2" type="ORF">Po_car1Pt0304</name>
</gene>
<dbReference type="EMBL" id="KY354228">
    <property type="protein sequence ID" value="APQ40071.1"/>
    <property type="molecule type" value="Genomic_DNA"/>
</dbReference>
<feature type="compositionally biased region" description="Polar residues" evidence="1">
    <location>
        <begin position="390"/>
        <end position="400"/>
    </location>
</feature>
<dbReference type="RefSeq" id="YP_009340498.1">
    <property type="nucleotide sequence ID" value="NC_033376.1"/>
</dbReference>
<geneLocation type="plastid" evidence="2"/>
<dbReference type="GeneID" id="30861293"/>
<proteinExistence type="predicted"/>
<name>A0A1L6BVN4_9ASTR</name>
<reference evidence="2" key="2">
    <citation type="journal article" date="2017" name="Am. J. Bot.">
        <title>The East Asian origin of the giant lobelias.</title>
        <authorList>
            <person name="Knox E.B."/>
            <person name="Li C."/>
        </authorList>
    </citation>
    <scope>NUCLEOTIDE SEQUENCE</scope>
</reference>
<evidence type="ECO:0000313" key="2">
    <source>
        <dbReference type="EMBL" id="APQ40071.1"/>
    </source>
</evidence>
<keyword evidence="2" id="KW-0934">Plastid</keyword>
<dbReference type="AlphaFoldDB" id="A0A1L6BVN4"/>
<feature type="region of interest" description="Disordered" evidence="1">
    <location>
        <begin position="298"/>
        <end position="400"/>
    </location>
</feature>
<accession>A0A1L6BVN4</accession>